<sequence>MVSNLNSQYNVAMQAGNPQMQGIDKEKVKQSVDNSYIANRAKASEETNPAAMLGVGAGIWYGLGQAMDKFGPKCEGDYNSSILGKISNAGDKFSEKTYVGRKFEQFMRWLDNGFEKLSKKSKIVYTLRNHSTKPEWAFAKTPGAGVHGFLAADTEQIFEEFLEPITERQPKQFLGIPFGKKKNLFQKLEQYGMNSDQIKQFKQSLNGKTFAEQALALQKKELELLGVSKNMISQVESKTGLSGLQKMAKNFKVRKLGFTSMREYNSLKGKFLENSDKIMEVLERGSKHDFKLSMWRGTNKLKNHLFGRKIALSEYLNKYKATLGKEGKTTLGRLLPKATGWFLEGTTNRFAGGKLAVAMQAFIFADMLINTFKAPKGEKGKTFIERFVNDFTYFLALTAGIVGMHKVGGFKYAGLDNAGREAYRKALEEFNTLVKNGAFKTKQEYKLARKALKEKLNLKGIKNPITKLLQKMGSLINIGNERILSYRSPKKWNMNWLRKFANGNILGVPLRIIIPMFIVSPFLAKWATKAVHAVFGRPTKSVLDEEEEPSVSEQEKLQQQQLAQMIAEAQKQAQAQAQANSNQPFVSNNSPTNLLNPYRTQVQQPQQTQANRPLVSNNSPTNLLNMYRNGNPYKETVPAQTTQQQGTTQPTDNQQTPNEPVRTYIPSPEPVVLTNTTDMSPVDAAMKKADAAEKLAMETLAMRN</sequence>
<gene>
    <name evidence="2" type="ORF">IAC76_08865</name>
</gene>
<proteinExistence type="predicted"/>
<reference evidence="2" key="2">
    <citation type="journal article" date="2021" name="PeerJ">
        <title>Extensive microbial diversity within the chicken gut microbiome revealed by metagenomics and culture.</title>
        <authorList>
            <person name="Gilroy R."/>
            <person name="Ravi A."/>
            <person name="Getino M."/>
            <person name="Pursley I."/>
            <person name="Horton D.L."/>
            <person name="Alikhan N.F."/>
            <person name="Baker D."/>
            <person name="Gharbi K."/>
            <person name="Hall N."/>
            <person name="Watson M."/>
            <person name="Adriaenssens E.M."/>
            <person name="Foster-Nyarko E."/>
            <person name="Jarju S."/>
            <person name="Secka A."/>
            <person name="Antonio M."/>
            <person name="Oren A."/>
            <person name="Chaudhuri R.R."/>
            <person name="La Ragione R."/>
            <person name="Hildebrand F."/>
            <person name="Pallen M.J."/>
        </authorList>
    </citation>
    <scope>NUCLEOTIDE SEQUENCE</scope>
    <source>
        <strain evidence="2">10192</strain>
    </source>
</reference>
<accession>A0A9D9DPL0</accession>
<feature type="compositionally biased region" description="Polar residues" evidence="1">
    <location>
        <begin position="610"/>
        <end position="620"/>
    </location>
</feature>
<dbReference type="EMBL" id="JADIND010000198">
    <property type="protein sequence ID" value="MBO8431484.1"/>
    <property type="molecule type" value="Genomic_DNA"/>
</dbReference>
<reference evidence="2" key="1">
    <citation type="submission" date="2020-10" db="EMBL/GenBank/DDBJ databases">
        <authorList>
            <person name="Gilroy R."/>
        </authorList>
    </citation>
    <scope>NUCLEOTIDE SEQUENCE</scope>
    <source>
        <strain evidence="2">10192</strain>
    </source>
</reference>
<dbReference type="AlphaFoldDB" id="A0A9D9DPL0"/>
<feature type="region of interest" description="Disordered" evidence="1">
    <location>
        <begin position="631"/>
        <end position="670"/>
    </location>
</feature>
<dbReference type="Proteomes" id="UP000823632">
    <property type="component" value="Unassembled WGS sequence"/>
</dbReference>
<protein>
    <submittedName>
        <fullName evidence="2">Uncharacterized protein</fullName>
    </submittedName>
</protein>
<evidence type="ECO:0000313" key="3">
    <source>
        <dbReference type="Proteomes" id="UP000823632"/>
    </source>
</evidence>
<feature type="compositionally biased region" description="Low complexity" evidence="1">
    <location>
        <begin position="636"/>
        <end position="657"/>
    </location>
</feature>
<organism evidence="2 3">
    <name type="scientific">Candidatus Scatousia excrementipullorum</name>
    <dbReference type="NCBI Taxonomy" id="2840936"/>
    <lineage>
        <taxon>Bacteria</taxon>
        <taxon>Candidatus Scatousia</taxon>
    </lineage>
</organism>
<evidence type="ECO:0000313" key="2">
    <source>
        <dbReference type="EMBL" id="MBO8431484.1"/>
    </source>
</evidence>
<comment type="caution">
    <text evidence="2">The sequence shown here is derived from an EMBL/GenBank/DDBJ whole genome shotgun (WGS) entry which is preliminary data.</text>
</comment>
<feature type="region of interest" description="Disordered" evidence="1">
    <location>
        <begin position="601"/>
        <end position="620"/>
    </location>
</feature>
<feature type="region of interest" description="Disordered" evidence="1">
    <location>
        <begin position="542"/>
        <end position="596"/>
    </location>
</feature>
<feature type="compositionally biased region" description="Polar residues" evidence="1">
    <location>
        <begin position="580"/>
        <end position="596"/>
    </location>
</feature>
<feature type="compositionally biased region" description="Low complexity" evidence="1">
    <location>
        <begin position="557"/>
        <end position="579"/>
    </location>
</feature>
<evidence type="ECO:0000256" key="1">
    <source>
        <dbReference type="SAM" id="MobiDB-lite"/>
    </source>
</evidence>
<name>A0A9D9DPL0_9BACT</name>